<dbReference type="SMART" id="SM00861">
    <property type="entry name" value="Transket_pyr"/>
    <property type="match status" value="1"/>
</dbReference>
<feature type="binding site" evidence="16">
    <location>
        <position position="493"/>
    </location>
    <ligand>
        <name>substrate</name>
    </ligand>
</feature>
<comment type="cofactor">
    <cofactor evidence="18">
        <name>Mg(2+)</name>
        <dbReference type="ChEBI" id="CHEBI:18420"/>
    </cofactor>
    <text evidence="18">Binds 1 Mg(2+) ion per subunit. Can also utilize other divalent metal cations, such as Ca(2+), Mn(2+) and Co(2+).</text>
</comment>
<feature type="binding site" evidence="18">
    <location>
        <position position="174"/>
    </location>
    <ligand>
        <name>Mg(2+)</name>
        <dbReference type="ChEBI" id="CHEBI:18420"/>
    </ligand>
</feature>
<dbReference type="InterPro" id="IPR033247">
    <property type="entry name" value="Transketolase_fam"/>
</dbReference>
<evidence type="ECO:0000256" key="4">
    <source>
        <dbReference type="ARBA" id="ARBA00002931"/>
    </source>
</evidence>
<accession>A0AA97FHP7</accession>
<dbReference type="KEGG" id="mbet:N8K70_16095"/>
<feature type="region of interest" description="Disordered" evidence="20">
    <location>
        <begin position="111"/>
        <end position="130"/>
    </location>
</feature>
<keyword evidence="12 17" id="KW-0786">Thiamine pyrophosphate</keyword>
<feature type="site" description="Important for catalytic activity" evidence="19">
    <location>
        <position position="283"/>
    </location>
</feature>
<keyword evidence="10" id="KW-0106">Calcium</keyword>
<evidence type="ECO:0000256" key="6">
    <source>
        <dbReference type="ARBA" id="ARBA00011738"/>
    </source>
</evidence>
<evidence type="ECO:0000256" key="11">
    <source>
        <dbReference type="ARBA" id="ARBA00022842"/>
    </source>
</evidence>
<feature type="binding site" evidence="16">
    <location>
        <position position="485"/>
    </location>
    <ligand>
        <name>substrate</name>
    </ligand>
</feature>
<dbReference type="GO" id="GO:0000287">
    <property type="term" value="F:magnesium ion binding"/>
    <property type="evidence" value="ECO:0007669"/>
    <property type="project" value="UniProtKB-ARBA"/>
</dbReference>
<evidence type="ECO:0000256" key="19">
    <source>
        <dbReference type="PIRSR" id="PIRSR605478-5"/>
    </source>
</evidence>
<dbReference type="Gene3D" id="3.40.50.970">
    <property type="match status" value="2"/>
</dbReference>
<feature type="binding site" evidence="18">
    <location>
        <position position="206"/>
    </location>
    <ligand>
        <name>Mg(2+)</name>
        <dbReference type="ChEBI" id="CHEBI:18420"/>
    </ligand>
</feature>
<evidence type="ECO:0000256" key="2">
    <source>
        <dbReference type="ARBA" id="ARBA00001936"/>
    </source>
</evidence>
<evidence type="ECO:0000313" key="22">
    <source>
        <dbReference type="EMBL" id="WOF22893.1"/>
    </source>
</evidence>
<evidence type="ECO:0000256" key="5">
    <source>
        <dbReference type="ARBA" id="ARBA00007131"/>
    </source>
</evidence>
<evidence type="ECO:0000256" key="7">
    <source>
        <dbReference type="ARBA" id="ARBA00013152"/>
    </source>
</evidence>
<dbReference type="Pfam" id="PF00456">
    <property type="entry name" value="Transketolase_N"/>
    <property type="match status" value="1"/>
</dbReference>
<gene>
    <name evidence="22" type="primary">tkt</name>
    <name evidence="22" type="ORF">N8K70_16095</name>
</gene>
<keyword evidence="11 18" id="KW-0460">Magnesium</keyword>
<comment type="catalytic activity">
    <reaction evidence="13">
        <text>D-sedoheptulose 7-phosphate + D-glyceraldehyde 3-phosphate = aldehydo-D-ribose 5-phosphate + D-xylulose 5-phosphate</text>
        <dbReference type="Rhea" id="RHEA:10508"/>
        <dbReference type="ChEBI" id="CHEBI:57483"/>
        <dbReference type="ChEBI" id="CHEBI:57737"/>
        <dbReference type="ChEBI" id="CHEBI:58273"/>
        <dbReference type="ChEBI" id="CHEBI:59776"/>
        <dbReference type="EC" id="2.2.1.1"/>
    </reaction>
</comment>
<dbReference type="SUPFAM" id="SSF52518">
    <property type="entry name" value="Thiamin diphosphate-binding fold (THDP-binding)"/>
    <property type="match status" value="2"/>
</dbReference>
<evidence type="ECO:0000256" key="14">
    <source>
        <dbReference type="NCBIfam" id="TIGR00232"/>
    </source>
</evidence>
<keyword evidence="8 22" id="KW-0808">Transferase</keyword>
<dbReference type="InterPro" id="IPR020826">
    <property type="entry name" value="Transketolase_BS"/>
</dbReference>
<evidence type="ECO:0000256" key="10">
    <source>
        <dbReference type="ARBA" id="ARBA00022837"/>
    </source>
</evidence>
<dbReference type="InterPro" id="IPR029061">
    <property type="entry name" value="THDP-binding"/>
</dbReference>
<dbReference type="InterPro" id="IPR009014">
    <property type="entry name" value="Transketo_C/PFOR_II"/>
</dbReference>
<evidence type="ECO:0000256" key="13">
    <source>
        <dbReference type="ARBA" id="ARBA00049473"/>
    </source>
</evidence>
<feature type="binding site" evidence="17">
    <location>
        <begin position="130"/>
        <end position="132"/>
    </location>
    <ligand>
        <name>thiamine diphosphate</name>
        <dbReference type="ChEBI" id="CHEBI:58937"/>
    </ligand>
</feature>
<feature type="binding site" evidence="16">
    <location>
        <position position="376"/>
    </location>
    <ligand>
        <name>substrate</name>
    </ligand>
</feature>
<dbReference type="PANTHER" id="PTHR43522">
    <property type="entry name" value="TRANSKETOLASE"/>
    <property type="match status" value="1"/>
</dbReference>
<evidence type="ECO:0000256" key="9">
    <source>
        <dbReference type="ARBA" id="ARBA00022723"/>
    </source>
</evidence>
<evidence type="ECO:0000256" key="8">
    <source>
        <dbReference type="ARBA" id="ARBA00022679"/>
    </source>
</evidence>
<feature type="binding site" evidence="17">
    <location>
        <position position="461"/>
    </location>
    <ligand>
        <name>thiamine diphosphate</name>
        <dbReference type="ChEBI" id="CHEBI:58937"/>
    </ligand>
</feature>
<dbReference type="AlphaFoldDB" id="A0AA97FHP7"/>
<protein>
    <recommendedName>
        <fullName evidence="7 14">Transketolase</fullName>
        <ecNumber evidence="7 14">2.2.1.1</ecNumber>
    </recommendedName>
</protein>
<evidence type="ECO:0000256" key="12">
    <source>
        <dbReference type="ARBA" id="ARBA00023052"/>
    </source>
</evidence>
<evidence type="ECO:0000256" key="1">
    <source>
        <dbReference type="ARBA" id="ARBA00001913"/>
    </source>
</evidence>
<feature type="binding site" evidence="17">
    <location>
        <position position="82"/>
    </location>
    <ligand>
        <name>thiamine diphosphate</name>
        <dbReference type="ChEBI" id="CHEBI:58937"/>
    </ligand>
</feature>
<dbReference type="FunFam" id="3.40.50.920:FF:000003">
    <property type="entry name" value="Transketolase"/>
    <property type="match status" value="1"/>
</dbReference>
<evidence type="ECO:0000313" key="23">
    <source>
        <dbReference type="Proteomes" id="UP001305498"/>
    </source>
</evidence>
<dbReference type="EC" id="2.2.1.1" evidence="7 14"/>
<dbReference type="Pfam" id="PF22613">
    <property type="entry name" value="Transketolase_C_1"/>
    <property type="match status" value="1"/>
</dbReference>
<organism evidence="22 23">
    <name type="scientific">Microbacterium betulae</name>
    <dbReference type="NCBI Taxonomy" id="2981139"/>
    <lineage>
        <taxon>Bacteria</taxon>
        <taxon>Bacillati</taxon>
        <taxon>Actinomycetota</taxon>
        <taxon>Actinomycetes</taxon>
        <taxon>Micrococcales</taxon>
        <taxon>Microbacteriaceae</taxon>
        <taxon>Microbacterium</taxon>
    </lineage>
</organism>
<dbReference type="RefSeq" id="WP_317139365.1">
    <property type="nucleotide sequence ID" value="NZ_CP118157.1"/>
</dbReference>
<dbReference type="NCBIfam" id="TIGR00232">
    <property type="entry name" value="tktlase_bact"/>
    <property type="match status" value="1"/>
</dbReference>
<comment type="subunit">
    <text evidence="6">Homodimer.</text>
</comment>
<name>A0AA97FHP7_9MICO</name>
<dbReference type="FunFam" id="3.40.50.970:FF:000045">
    <property type="entry name" value="Transketolase"/>
    <property type="match status" value="1"/>
</dbReference>
<dbReference type="GO" id="GO:0006098">
    <property type="term" value="P:pentose-phosphate shunt"/>
    <property type="evidence" value="ECO:0007669"/>
    <property type="project" value="TreeGrafter"/>
</dbReference>
<dbReference type="GO" id="GO:0004802">
    <property type="term" value="F:transketolase activity"/>
    <property type="evidence" value="ECO:0007669"/>
    <property type="project" value="UniProtKB-UniRule"/>
</dbReference>
<comment type="cofactor">
    <cofactor evidence="1">
        <name>Ca(2+)</name>
        <dbReference type="ChEBI" id="CHEBI:29108"/>
    </cofactor>
</comment>
<comment type="cofactor">
    <cofactor evidence="17">
        <name>thiamine diphosphate</name>
        <dbReference type="ChEBI" id="CHEBI:58937"/>
    </cofactor>
    <text evidence="17">Binds 1 thiamine pyrophosphate per subunit. During the reaction, the substrate forms a covalent intermediate with the cofactor.</text>
</comment>
<feature type="binding site" evidence="16">
    <location>
        <position position="42"/>
    </location>
    <ligand>
        <name>substrate</name>
    </ligand>
</feature>
<feature type="binding site" evidence="17">
    <location>
        <position position="283"/>
    </location>
    <ligand>
        <name>thiamine diphosphate</name>
        <dbReference type="ChEBI" id="CHEBI:58937"/>
    </ligand>
</feature>
<sequence>MTTTPEKTAIALQTWGGLVDPQTVTTARLLAADAVDNAASGHPGTAIALAPVATLLFRSHIRHDPADPEWEGRDRFVLSCGHASILLYTQLFLSGYDVSLDDLRAFRTLGSRTPGHPEHGHTPGVETTTGPLGQGLATAVGMAMAFAHERAGFDVDAAPGASVFDRRVWVLASDGDLQEGLSYEAGALAGRLGLDNLTVVYDDNDIQIEGDTRLTSSEDTAARFAAQGWDVSRVPLGADGDVDLPALDRALRSPVREGMPRLVVLSSQIAFPAPGAVGTAASHGAPLGASETRALREVLGVDAPPFAVPADVLAGVEPVRARGAALHVEWDARRAAWAALDPERAAAHAAFRAGETPAALSAALPRYAAGASVSTRDASGAAIQAIAAHVPGLWGGSADLAEPNRTAIHGGGSFLPPATGLGDLRGRNIHWGVREHAMASAMNGIALAGGWRVFGGTFLVFSDYQRPAIRLAALMGLPVTYVWSHDSVALGQDGPTHQPIEHLASLRAIPGLAVVRPADANETVAAWSALLDRREPAGLVLGRQGVPVLDVPYETVEAGVRRGAYAVVDVAEPDAVVVATGSELALALEAAERLAAEGVRVRVVSMPSREWFAAQDAGYREDVLPAAVTARVVVEAAASFGWHDVAGPDGVIVGIDEFGLSAPADEALRARGMTVERVVDALRATVARATA</sequence>
<dbReference type="InterPro" id="IPR005474">
    <property type="entry name" value="Transketolase_N"/>
</dbReference>
<dbReference type="PROSITE" id="PS00802">
    <property type="entry name" value="TRANSKETOLASE_2"/>
    <property type="match status" value="1"/>
</dbReference>
<dbReference type="PANTHER" id="PTHR43522:SF2">
    <property type="entry name" value="TRANSKETOLASE 1-RELATED"/>
    <property type="match status" value="1"/>
</dbReference>
<dbReference type="Proteomes" id="UP001305498">
    <property type="component" value="Chromosome"/>
</dbReference>
<dbReference type="GO" id="GO:0005829">
    <property type="term" value="C:cytosol"/>
    <property type="evidence" value="ECO:0007669"/>
    <property type="project" value="TreeGrafter"/>
</dbReference>
<dbReference type="Pfam" id="PF02779">
    <property type="entry name" value="Transket_pyr"/>
    <property type="match status" value="1"/>
</dbReference>
<evidence type="ECO:0000256" key="20">
    <source>
        <dbReference type="SAM" id="MobiDB-lite"/>
    </source>
</evidence>
<comment type="similarity">
    <text evidence="5">Belongs to the transketolase family.</text>
</comment>
<feature type="site" description="Important for catalytic activity" evidence="19">
    <location>
        <position position="42"/>
    </location>
</feature>
<evidence type="ECO:0000256" key="15">
    <source>
        <dbReference type="PIRSR" id="PIRSR605478-1"/>
    </source>
</evidence>
<evidence type="ECO:0000256" key="16">
    <source>
        <dbReference type="PIRSR" id="PIRSR605478-2"/>
    </source>
</evidence>
<evidence type="ECO:0000256" key="17">
    <source>
        <dbReference type="PIRSR" id="PIRSR605478-3"/>
    </source>
</evidence>
<comment type="function">
    <text evidence="4">Catalyzes the transfer of a two-carbon ketol group from a ketose donor to an aldose acceptor, via a covalent intermediate with the cofactor thiamine pyrophosphate.</text>
</comment>
<feature type="domain" description="Transketolase-like pyrimidine-binding" evidence="21">
    <location>
        <begin position="373"/>
        <end position="548"/>
    </location>
</feature>
<feature type="binding site" evidence="18">
    <location>
        <position position="204"/>
    </location>
    <ligand>
        <name>Mg(2+)</name>
        <dbReference type="ChEBI" id="CHEBI:18420"/>
    </ligand>
</feature>
<dbReference type="InterPro" id="IPR055152">
    <property type="entry name" value="Transketolase-like_C_2"/>
</dbReference>
<dbReference type="InterPro" id="IPR005478">
    <property type="entry name" value="Transketolase_bac-like"/>
</dbReference>
<comment type="cofactor">
    <cofactor evidence="3">
        <name>Co(2+)</name>
        <dbReference type="ChEBI" id="CHEBI:48828"/>
    </cofactor>
</comment>
<dbReference type="SUPFAM" id="SSF52922">
    <property type="entry name" value="TK C-terminal domain-like"/>
    <property type="match status" value="1"/>
</dbReference>
<evidence type="ECO:0000256" key="3">
    <source>
        <dbReference type="ARBA" id="ARBA00001941"/>
    </source>
</evidence>
<feature type="binding site" evidence="16">
    <location>
        <position position="497"/>
    </location>
    <ligand>
        <name>substrate</name>
    </ligand>
</feature>
<reference evidence="22 23" key="1">
    <citation type="submission" date="2023-02" db="EMBL/GenBank/DDBJ databases">
        <title>Microbacterium betulae sp. nov., isolated from birch wood.</title>
        <authorList>
            <person name="Pasciak M."/>
            <person name="Pawlik K.J."/>
            <person name="Martynowski D."/>
            <person name="Laczmanski L."/>
            <person name="Ciekot J."/>
            <person name="Szponar B."/>
            <person name="Wojcik-Fatla A."/>
            <person name="Mackiewicz B."/>
            <person name="Farian E."/>
            <person name="Cholewa G."/>
            <person name="Cholewa A."/>
            <person name="Dutkiewicz J."/>
        </authorList>
    </citation>
    <scope>NUCLEOTIDE SEQUENCE [LARGE SCALE GENOMIC DNA]</scope>
    <source>
        <strain evidence="22 23">AB</strain>
    </source>
</reference>
<keyword evidence="9 18" id="KW-0479">Metal-binding</keyword>
<feature type="binding site" evidence="17">
    <location>
        <position position="175"/>
    </location>
    <ligand>
        <name>thiamine diphosphate</name>
        <dbReference type="ChEBI" id="CHEBI:58937"/>
    </ligand>
</feature>
<feature type="active site" description="Proton donor" evidence="15">
    <location>
        <position position="435"/>
    </location>
</feature>
<dbReference type="CDD" id="cd02012">
    <property type="entry name" value="TPP_TK"/>
    <property type="match status" value="1"/>
</dbReference>
<feature type="binding site" evidence="17">
    <location>
        <position position="204"/>
    </location>
    <ligand>
        <name>thiamine diphosphate</name>
        <dbReference type="ChEBI" id="CHEBI:58937"/>
    </ligand>
</feature>
<comment type="cofactor">
    <cofactor evidence="2">
        <name>Mn(2+)</name>
        <dbReference type="ChEBI" id="CHEBI:29035"/>
    </cofactor>
</comment>
<dbReference type="InterPro" id="IPR005475">
    <property type="entry name" value="Transketolase-like_Pyr-bd"/>
</dbReference>
<dbReference type="EMBL" id="CP118157">
    <property type="protein sequence ID" value="WOF22893.1"/>
    <property type="molecule type" value="Genomic_DNA"/>
</dbReference>
<dbReference type="CDD" id="cd07033">
    <property type="entry name" value="TPP_PYR_DXS_TK_like"/>
    <property type="match status" value="1"/>
</dbReference>
<proteinExistence type="inferred from homology"/>
<feature type="binding site" evidence="16">
    <location>
        <position position="283"/>
    </location>
    <ligand>
        <name>substrate</name>
    </ligand>
</feature>
<dbReference type="Gene3D" id="3.40.50.920">
    <property type="match status" value="1"/>
</dbReference>
<feature type="binding site" evidence="16">
    <location>
        <position position="543"/>
    </location>
    <ligand>
        <name>substrate</name>
    </ligand>
</feature>
<evidence type="ECO:0000259" key="21">
    <source>
        <dbReference type="SMART" id="SM00861"/>
    </source>
</evidence>
<evidence type="ECO:0000256" key="18">
    <source>
        <dbReference type="PIRSR" id="PIRSR605478-4"/>
    </source>
</evidence>
<keyword evidence="23" id="KW-1185">Reference proteome</keyword>